<comment type="similarity">
    <text evidence="2">Belongs to the sulfatase family.</text>
</comment>
<dbReference type="GeneID" id="114911232"/>
<reference evidence="10" key="2">
    <citation type="submission" date="2025-08" db="UniProtKB">
        <authorList>
            <consortium name="Ensembl"/>
        </authorList>
    </citation>
    <scope>IDENTIFICATION</scope>
</reference>
<feature type="domain" description="Sulfatase N-terminal" evidence="9">
    <location>
        <begin position="42"/>
        <end position="355"/>
    </location>
</feature>
<dbReference type="PROSITE" id="PS51257">
    <property type="entry name" value="PROKAR_LIPOPROTEIN"/>
    <property type="match status" value="1"/>
</dbReference>
<sequence>MLAARLLASSSLFLAVACGSTIPRGERAPAENALGEPASQQPHIVFVLADDQGFRDVGYHGSEIHTPTLDRLAADGVKLENYYVQPMCSPSRSQLMTGRYQIHTGLQHSIIQPTQPNCLPPESVTLPQKLRNAGYATHMVGKWHLGFYKRSCMPTRRGFDTFFGSLLGSGDYYSHYKCDSRGACGYDLHDGEAAAWEQDRGLYSTHMYTQKAVEILAAHDPRRPLFLYLAYQAVHSPLQVPRRYLERYGSIPNPHRRQYAAMVSCLDEAVHNVTLALKRYGYYDNSVLVYSSDNGGQPAAGGSNWPLRGAKGTYWEGGVRAVGFVHSPLLLKKGTRCRGLVHITDWYPTLVALAGGVLEEDLDLDGYDVWEAVSEGRPSPRRHILHNIDPVYIKAKSGSREAGLGVWDTAVQAALRVGPWKLLTGIPGCGDWVPPQTFAPPLPVRNWHGERVRWERAKSVWLFNVAADPYEREDLSRRYPHVVRRLLLRLARFNGTAVPVRYPAKDSRSDPQLRGGVWGPWYEEGEGEHRRSNLLPGRLLRKQPTKEAKKKHELELRSR</sequence>
<dbReference type="PANTHER" id="PTHR10342">
    <property type="entry name" value="ARYLSULFATASE"/>
    <property type="match status" value="1"/>
</dbReference>
<keyword evidence="5" id="KW-0106">Calcium</keyword>
<dbReference type="GO" id="GO:0008484">
    <property type="term" value="F:sulfuric ester hydrolase activity"/>
    <property type="evidence" value="ECO:0007669"/>
    <property type="project" value="InterPro"/>
</dbReference>
<dbReference type="InterPro" id="IPR000917">
    <property type="entry name" value="Sulfatase_N"/>
</dbReference>
<gene>
    <name evidence="10" type="primary">ARSJ</name>
    <name evidence="10" type="synonym">arsj</name>
</gene>
<keyword evidence="6" id="KW-0325">Glycoprotein</keyword>
<dbReference type="SUPFAM" id="SSF53649">
    <property type="entry name" value="Alkaline phosphatase-like"/>
    <property type="match status" value="1"/>
</dbReference>
<dbReference type="AlphaFoldDB" id="A0A8C9SSK3"/>
<dbReference type="GO" id="GO:0046872">
    <property type="term" value="F:metal ion binding"/>
    <property type="evidence" value="ECO:0007669"/>
    <property type="project" value="UniProtKB-KW"/>
</dbReference>
<keyword evidence="8" id="KW-0732">Signal</keyword>
<dbReference type="RefSeq" id="XP_029110359.1">
    <property type="nucleotide sequence ID" value="XM_029254526.1"/>
</dbReference>
<dbReference type="Ensembl" id="ENSSFOT00015056243.1">
    <property type="protein sequence ID" value="ENSSFOP00015041294.1"/>
    <property type="gene ID" value="ENSSFOG00015032330.1"/>
</dbReference>
<evidence type="ECO:0000256" key="3">
    <source>
        <dbReference type="ARBA" id="ARBA00022723"/>
    </source>
</evidence>
<evidence type="ECO:0000256" key="2">
    <source>
        <dbReference type="ARBA" id="ARBA00008779"/>
    </source>
</evidence>
<dbReference type="InterPro" id="IPR017850">
    <property type="entry name" value="Alkaline_phosphatase_core_sf"/>
</dbReference>
<keyword evidence="4" id="KW-0378">Hydrolase</keyword>
<evidence type="ECO:0000256" key="7">
    <source>
        <dbReference type="SAM" id="MobiDB-lite"/>
    </source>
</evidence>
<feature type="signal peptide" evidence="8">
    <location>
        <begin position="1"/>
        <end position="19"/>
    </location>
</feature>
<evidence type="ECO:0000256" key="4">
    <source>
        <dbReference type="ARBA" id="ARBA00022801"/>
    </source>
</evidence>
<dbReference type="Pfam" id="PF00884">
    <property type="entry name" value="Sulfatase"/>
    <property type="match status" value="1"/>
</dbReference>
<dbReference type="GeneTree" id="ENSGT00940000159954"/>
<dbReference type="PANTHER" id="PTHR10342:SF69">
    <property type="entry name" value="ARYLSULFATASE J"/>
    <property type="match status" value="1"/>
</dbReference>
<feature type="chain" id="PRO_5034043552" evidence="8">
    <location>
        <begin position="20"/>
        <end position="559"/>
    </location>
</feature>
<comment type="cofactor">
    <cofactor evidence="1">
        <name>Ca(2+)</name>
        <dbReference type="ChEBI" id="CHEBI:29108"/>
    </cofactor>
</comment>
<dbReference type="FunFam" id="3.40.720.10:FF:000007">
    <property type="entry name" value="Arylsulfatase family, member J"/>
    <property type="match status" value="1"/>
</dbReference>
<dbReference type="Gene3D" id="3.40.720.10">
    <property type="entry name" value="Alkaline Phosphatase, subunit A"/>
    <property type="match status" value="1"/>
</dbReference>
<evidence type="ECO:0000256" key="6">
    <source>
        <dbReference type="ARBA" id="ARBA00023180"/>
    </source>
</evidence>
<reference evidence="10 11" key="1">
    <citation type="submission" date="2019-04" db="EMBL/GenBank/DDBJ databases">
        <authorList>
            <consortium name="Wellcome Sanger Institute Data Sharing"/>
        </authorList>
    </citation>
    <scope>NUCLEOTIDE SEQUENCE [LARGE SCALE GENOMIC DNA]</scope>
</reference>
<evidence type="ECO:0000256" key="1">
    <source>
        <dbReference type="ARBA" id="ARBA00001913"/>
    </source>
</evidence>
<evidence type="ECO:0000313" key="11">
    <source>
        <dbReference type="Proteomes" id="UP000694397"/>
    </source>
</evidence>
<dbReference type="CDD" id="cd16029">
    <property type="entry name" value="4-S"/>
    <property type="match status" value="1"/>
</dbReference>
<keyword evidence="11" id="KW-1185">Reference proteome</keyword>
<feature type="compositionally biased region" description="Basic and acidic residues" evidence="7">
    <location>
        <begin position="544"/>
        <end position="559"/>
    </location>
</feature>
<protein>
    <submittedName>
        <fullName evidence="10">Arylsulfatase family member J</fullName>
    </submittedName>
</protein>
<dbReference type="InterPro" id="IPR024607">
    <property type="entry name" value="Sulfatase_CS"/>
</dbReference>
<evidence type="ECO:0000259" key="9">
    <source>
        <dbReference type="Pfam" id="PF00884"/>
    </source>
</evidence>
<dbReference type="InterPro" id="IPR047115">
    <property type="entry name" value="ARSB"/>
</dbReference>
<dbReference type="OrthoDB" id="103349at2759"/>
<dbReference type="Proteomes" id="UP000694397">
    <property type="component" value="Chromosome 1"/>
</dbReference>
<dbReference type="PROSITE" id="PS00149">
    <property type="entry name" value="SULFATASE_2"/>
    <property type="match status" value="1"/>
</dbReference>
<organism evidence="10 11">
    <name type="scientific">Scleropages formosus</name>
    <name type="common">Asian bonytongue</name>
    <name type="synonym">Osteoglossum formosum</name>
    <dbReference type="NCBI Taxonomy" id="113540"/>
    <lineage>
        <taxon>Eukaryota</taxon>
        <taxon>Metazoa</taxon>
        <taxon>Chordata</taxon>
        <taxon>Craniata</taxon>
        <taxon>Vertebrata</taxon>
        <taxon>Euteleostomi</taxon>
        <taxon>Actinopterygii</taxon>
        <taxon>Neopterygii</taxon>
        <taxon>Teleostei</taxon>
        <taxon>Osteoglossocephala</taxon>
        <taxon>Osteoglossomorpha</taxon>
        <taxon>Osteoglossiformes</taxon>
        <taxon>Osteoglossidae</taxon>
        <taxon>Scleropages</taxon>
    </lineage>
</organism>
<evidence type="ECO:0000313" key="10">
    <source>
        <dbReference type="Ensembl" id="ENSSFOP00015041294.1"/>
    </source>
</evidence>
<evidence type="ECO:0000256" key="5">
    <source>
        <dbReference type="ARBA" id="ARBA00022837"/>
    </source>
</evidence>
<evidence type="ECO:0000256" key="8">
    <source>
        <dbReference type="SAM" id="SignalP"/>
    </source>
</evidence>
<dbReference type="Gene3D" id="3.30.1120.10">
    <property type="match status" value="1"/>
</dbReference>
<keyword evidence="3" id="KW-0479">Metal-binding</keyword>
<reference evidence="10" key="3">
    <citation type="submission" date="2025-09" db="UniProtKB">
        <authorList>
            <consortium name="Ensembl"/>
        </authorList>
    </citation>
    <scope>IDENTIFICATION</scope>
</reference>
<name>A0A8C9SSK3_SCLFO</name>
<dbReference type="PROSITE" id="PS00523">
    <property type="entry name" value="SULFATASE_1"/>
    <property type="match status" value="1"/>
</dbReference>
<accession>A0A8C9SSK3</accession>
<proteinExistence type="inferred from homology"/>
<feature type="region of interest" description="Disordered" evidence="7">
    <location>
        <begin position="524"/>
        <end position="559"/>
    </location>
</feature>